<name>A0ABT7XDZ8_9ACTN</name>
<accession>A0ABT7XDZ8</accession>
<feature type="region of interest" description="Disordered" evidence="1">
    <location>
        <begin position="100"/>
        <end position="125"/>
    </location>
</feature>
<feature type="domain" description="Zinc-ribbon" evidence="3">
    <location>
        <begin position="2"/>
        <end position="24"/>
    </location>
</feature>
<dbReference type="InterPro" id="IPR026870">
    <property type="entry name" value="Zinc_ribbon_dom"/>
</dbReference>
<comment type="caution">
    <text evidence="4">The sequence shown here is derived from an EMBL/GenBank/DDBJ whole genome shotgun (WGS) entry which is preliminary data.</text>
</comment>
<dbReference type="Gene3D" id="4.10.1060.50">
    <property type="match status" value="1"/>
</dbReference>
<gene>
    <name evidence="4" type="ORF">QVN30_04870</name>
</gene>
<evidence type="ECO:0000313" key="5">
    <source>
        <dbReference type="Proteomes" id="UP001168435"/>
    </source>
</evidence>
<dbReference type="InterPro" id="IPR038587">
    <property type="entry name" value="Ribosomal_eL40_sf"/>
</dbReference>
<keyword evidence="2" id="KW-0812">Transmembrane</keyword>
<feature type="compositionally biased region" description="Low complexity" evidence="1">
    <location>
        <begin position="106"/>
        <end position="124"/>
    </location>
</feature>
<dbReference type="Proteomes" id="UP001168435">
    <property type="component" value="Unassembled WGS sequence"/>
</dbReference>
<keyword evidence="2" id="KW-1133">Transmembrane helix</keyword>
<evidence type="ECO:0000256" key="2">
    <source>
        <dbReference type="SAM" id="Phobius"/>
    </source>
</evidence>
<dbReference type="EMBL" id="JAUEIQ010000004">
    <property type="protein sequence ID" value="MDN0063637.1"/>
    <property type="molecule type" value="Genomic_DNA"/>
</dbReference>
<keyword evidence="5" id="KW-1185">Reference proteome</keyword>
<sequence>MFCQHCGARVPDDAKFCTKCGTPLRSAAPQPAPQPVVTAPEKVPVNPVNSYSDQTHTAPKSKAPMAALVTIAAAVFIIGIAGLVTGGFGLFDSTRVTTVEEQPADTASEAETPVEPETPVTPSSITIDLNRTSDYQELNVLITSFCELASGFNVQDHFNRDEELSVPQQQDLILFMQRHMSYNANPYLEDVDASDPMAELGYTKRVDVDYFNSLMSRYVGLTFTDQQLTTGGSEVRDGWYYYIDNEGTSYPIQNVAVVTSVTDQGNNRYEVAFNMYKPTTSRIPAEISQDTLGLPLTDMLDALGASSNVVYSGTAIVDARYDDDGNLAFTLYQMGA</sequence>
<dbReference type="Pfam" id="PF13240">
    <property type="entry name" value="Zn_Ribbon_1"/>
    <property type="match status" value="1"/>
</dbReference>
<reference evidence="4" key="1">
    <citation type="submission" date="2023-06" db="EMBL/GenBank/DDBJ databases">
        <authorList>
            <person name="Zeman M."/>
            <person name="Kubasova T."/>
            <person name="Jahodarova E."/>
            <person name="Nykrynova M."/>
            <person name="Rychlik I."/>
        </authorList>
    </citation>
    <scope>NUCLEOTIDE SEQUENCE</scope>
    <source>
        <strain evidence="4">176_SSukc20</strain>
    </source>
</reference>
<organism evidence="4 5">
    <name type="scientific">Collinsella ihumii</name>
    <dbReference type="NCBI Taxonomy" id="1720204"/>
    <lineage>
        <taxon>Bacteria</taxon>
        <taxon>Bacillati</taxon>
        <taxon>Actinomycetota</taxon>
        <taxon>Coriobacteriia</taxon>
        <taxon>Coriobacteriales</taxon>
        <taxon>Coriobacteriaceae</taxon>
        <taxon>Collinsella</taxon>
    </lineage>
</organism>
<evidence type="ECO:0000313" key="4">
    <source>
        <dbReference type="EMBL" id="MDN0063637.1"/>
    </source>
</evidence>
<feature type="transmembrane region" description="Helical" evidence="2">
    <location>
        <begin position="66"/>
        <end position="91"/>
    </location>
</feature>
<proteinExistence type="predicted"/>
<evidence type="ECO:0000256" key="1">
    <source>
        <dbReference type="SAM" id="MobiDB-lite"/>
    </source>
</evidence>
<evidence type="ECO:0000259" key="3">
    <source>
        <dbReference type="Pfam" id="PF13240"/>
    </source>
</evidence>
<protein>
    <submittedName>
        <fullName evidence="4">Zinc-ribbon domain-containing protein</fullName>
    </submittedName>
</protein>
<reference evidence="4" key="2">
    <citation type="submission" date="2024-05" db="EMBL/GenBank/DDBJ databases">
        <title>Identification and characterization of horizontal gene transfer across gut microbiota members of farm animals based on homology search.</title>
        <authorList>
            <person name="Schwarzerova J."/>
            <person name="Nykrynova M."/>
            <person name="Jureckova K."/>
            <person name="Cejkova D."/>
            <person name="Rychlik I."/>
        </authorList>
    </citation>
    <scope>NUCLEOTIDE SEQUENCE</scope>
    <source>
        <strain evidence="4">176_SSukc20</strain>
    </source>
</reference>
<keyword evidence="2" id="KW-0472">Membrane</keyword>